<comment type="caution">
    <text evidence="1">The sequence shown here is derived from an EMBL/GenBank/DDBJ whole genome shotgun (WGS) entry which is preliminary data.</text>
</comment>
<dbReference type="InterPro" id="IPR035093">
    <property type="entry name" value="RelE/ParE_toxin_dom_sf"/>
</dbReference>
<name>A0A3A3GCI0_PANTH</name>
<reference evidence="1 2" key="1">
    <citation type="submission" date="2018-09" db="EMBL/GenBank/DDBJ databases">
        <title>Paenibacillus SK2017-BO5.</title>
        <authorList>
            <person name="Piskunova J.V."/>
            <person name="Dubiley S.A."/>
            <person name="Severinov K.V."/>
        </authorList>
    </citation>
    <scope>NUCLEOTIDE SEQUENCE [LARGE SCALE GENOMIC DNA]</scope>
    <source>
        <strain evidence="1 2">BO5</strain>
    </source>
</reference>
<dbReference type="AlphaFoldDB" id="A0A3A3GCI0"/>
<accession>A0A3A3GCI0</accession>
<dbReference type="Proteomes" id="UP000266177">
    <property type="component" value="Unassembled WGS sequence"/>
</dbReference>
<dbReference type="Gene3D" id="3.30.2310.20">
    <property type="entry name" value="RelE-like"/>
    <property type="match status" value="1"/>
</dbReference>
<evidence type="ECO:0000313" key="1">
    <source>
        <dbReference type="EMBL" id="RJG21380.1"/>
    </source>
</evidence>
<gene>
    <name evidence="1" type="ORF">DQX05_22030</name>
</gene>
<dbReference type="EMBL" id="QYZD01000025">
    <property type="protein sequence ID" value="RJG21380.1"/>
    <property type="molecule type" value="Genomic_DNA"/>
</dbReference>
<evidence type="ECO:0008006" key="3">
    <source>
        <dbReference type="Google" id="ProtNLM"/>
    </source>
</evidence>
<protein>
    <recommendedName>
        <fullName evidence="3">Type II toxin-antitoxin system RelE/ParE family toxin</fullName>
    </recommendedName>
</protein>
<sequence>MYKIEFVSKRVKKEIQSLNFNEQQIVSVILDALKKNDGNLVSEKLNKFPDIKRTKKHRVRIFYKIDNDHKRILIGKVCIRDSSSYNHDMREWFKHCA</sequence>
<evidence type="ECO:0000313" key="2">
    <source>
        <dbReference type="Proteomes" id="UP000266177"/>
    </source>
</evidence>
<dbReference type="SUPFAM" id="SSF143011">
    <property type="entry name" value="RelE-like"/>
    <property type="match status" value="1"/>
</dbReference>
<organism evidence="1 2">
    <name type="scientific">Paenibacillus thiaminolyticus</name>
    <name type="common">Bacillus thiaminolyticus</name>
    <dbReference type="NCBI Taxonomy" id="49283"/>
    <lineage>
        <taxon>Bacteria</taxon>
        <taxon>Bacillati</taxon>
        <taxon>Bacillota</taxon>
        <taxon>Bacilli</taxon>
        <taxon>Bacillales</taxon>
        <taxon>Paenibacillaceae</taxon>
        <taxon>Paenibacillus</taxon>
    </lineage>
</organism>
<proteinExistence type="predicted"/>